<keyword evidence="17" id="KW-1185">Reference proteome</keyword>
<proteinExistence type="inferred from homology"/>
<keyword evidence="6" id="KW-0285">Flavoprotein</keyword>
<evidence type="ECO:0000313" key="17">
    <source>
        <dbReference type="Proteomes" id="UP000000545"/>
    </source>
</evidence>
<dbReference type="InterPro" id="IPR025700">
    <property type="entry name" value="Lys/Orn_oxygenase"/>
</dbReference>
<dbReference type="PATRIC" id="fig|306537.10.peg.1838"/>
<evidence type="ECO:0000256" key="9">
    <source>
        <dbReference type="ARBA" id="ARBA00023002"/>
    </source>
</evidence>
<evidence type="ECO:0000256" key="15">
    <source>
        <dbReference type="ARBA" id="ARBA00048407"/>
    </source>
</evidence>
<evidence type="ECO:0000256" key="8">
    <source>
        <dbReference type="ARBA" id="ARBA00022857"/>
    </source>
</evidence>
<evidence type="ECO:0000256" key="4">
    <source>
        <dbReference type="ARBA" id="ARBA00013076"/>
    </source>
</evidence>
<evidence type="ECO:0000256" key="2">
    <source>
        <dbReference type="ARBA" id="ARBA00005102"/>
    </source>
</evidence>
<evidence type="ECO:0000256" key="5">
    <source>
        <dbReference type="ARBA" id="ARBA00016406"/>
    </source>
</evidence>
<dbReference type="SUPFAM" id="SSF51905">
    <property type="entry name" value="FAD/NAD(P)-binding domain"/>
    <property type="match status" value="1"/>
</dbReference>
<dbReference type="GO" id="GO:0047091">
    <property type="term" value="F:L-lysine 6-monooxygenase (NADPH) activity"/>
    <property type="evidence" value="ECO:0007669"/>
    <property type="project" value="UniProtKB-EC"/>
</dbReference>
<protein>
    <recommendedName>
        <fullName evidence="5">L-lysine N6-monooxygenase MbtG</fullName>
        <ecNumber evidence="4">1.14.13.59</ecNumber>
    </recommendedName>
    <alternativeName>
        <fullName evidence="14">Lysine 6-N-hydroxylase</fullName>
    </alternativeName>
    <alternativeName>
        <fullName evidence="13">Lysine N6-hydroxylase</fullName>
    </alternativeName>
    <alternativeName>
        <fullName evidence="11">Lysine-N-oxygenase</fullName>
    </alternativeName>
    <alternativeName>
        <fullName evidence="12">Mycobactin synthase protein G</fullName>
    </alternativeName>
</protein>
<comment type="catalytic activity">
    <reaction evidence="15">
        <text>L-lysine + NADPH + O2 = N(6)-hydroxy-L-lysine + NADP(+) + H2O</text>
        <dbReference type="Rhea" id="RHEA:23228"/>
        <dbReference type="ChEBI" id="CHEBI:15377"/>
        <dbReference type="ChEBI" id="CHEBI:15379"/>
        <dbReference type="ChEBI" id="CHEBI:32551"/>
        <dbReference type="ChEBI" id="CHEBI:57783"/>
        <dbReference type="ChEBI" id="CHEBI:57820"/>
        <dbReference type="ChEBI" id="CHEBI:58349"/>
        <dbReference type="EC" id="1.14.13.59"/>
    </reaction>
</comment>
<organism evidence="16 17">
    <name type="scientific">Corynebacterium jeikeium (strain K411)</name>
    <dbReference type="NCBI Taxonomy" id="306537"/>
    <lineage>
        <taxon>Bacteria</taxon>
        <taxon>Bacillati</taxon>
        <taxon>Actinomycetota</taxon>
        <taxon>Actinomycetes</taxon>
        <taxon>Mycobacteriales</taxon>
        <taxon>Corynebacteriaceae</taxon>
        <taxon>Corynebacterium</taxon>
    </lineage>
</organism>
<keyword evidence="7" id="KW-0274">FAD</keyword>
<comment type="cofactor">
    <cofactor evidence="1">
        <name>FAD</name>
        <dbReference type="ChEBI" id="CHEBI:57692"/>
    </cofactor>
</comment>
<evidence type="ECO:0000256" key="13">
    <source>
        <dbReference type="ARBA" id="ARBA00032493"/>
    </source>
</evidence>
<dbReference type="KEGG" id="cjk:jk1814"/>
<dbReference type="EC" id="1.14.13.59" evidence="4"/>
<evidence type="ECO:0000256" key="10">
    <source>
        <dbReference type="ARBA" id="ARBA00023033"/>
    </source>
</evidence>
<evidence type="ECO:0000256" key="12">
    <source>
        <dbReference type="ARBA" id="ARBA00031158"/>
    </source>
</evidence>
<evidence type="ECO:0000256" key="6">
    <source>
        <dbReference type="ARBA" id="ARBA00022630"/>
    </source>
</evidence>
<comment type="pathway">
    <text evidence="2">Siderophore biosynthesis; mycobactin biosynthesis.</text>
</comment>
<gene>
    <name evidence="16" type="primary">mbtG</name>
    <name evidence="16" type="ordered locus">jk1814</name>
</gene>
<evidence type="ECO:0000256" key="7">
    <source>
        <dbReference type="ARBA" id="ARBA00022827"/>
    </source>
</evidence>
<evidence type="ECO:0000256" key="3">
    <source>
        <dbReference type="ARBA" id="ARBA00007588"/>
    </source>
</evidence>
<evidence type="ECO:0000313" key="16">
    <source>
        <dbReference type="EMBL" id="CAI37991.1"/>
    </source>
</evidence>
<dbReference type="Proteomes" id="UP000000545">
    <property type="component" value="Chromosome"/>
</dbReference>
<keyword evidence="8" id="KW-0521">NADP</keyword>
<evidence type="ECO:0000256" key="11">
    <source>
        <dbReference type="ARBA" id="ARBA00029939"/>
    </source>
</evidence>
<reference evidence="16 17" key="1">
    <citation type="journal article" date="2005" name="J. Bacteriol.">
        <title>Complete genome sequence and analysis of the multiresistant nosocomial pathogen Corynebacterium jeikeium K411, a lipid-requiring bacterium of the human skin flora.</title>
        <authorList>
            <person name="Tauch A."/>
            <person name="Kaiser O."/>
            <person name="Hain T."/>
            <person name="Goesmann A."/>
            <person name="Weisshaar B."/>
            <person name="Albersmeier A."/>
            <person name="Bekel T."/>
            <person name="Bischoff N."/>
            <person name="Brune I."/>
            <person name="Chakraborty T."/>
            <person name="Kalinowski J."/>
            <person name="Meyer F."/>
            <person name="Rupp O."/>
            <person name="Schneiker S."/>
            <person name="Viehoever P."/>
            <person name="Puehler A."/>
        </authorList>
    </citation>
    <scope>NUCLEOTIDE SEQUENCE [LARGE SCALE GENOMIC DNA]</scope>
    <source>
        <strain evidence="16 17">K411</strain>
    </source>
</reference>
<dbReference type="STRING" id="306537.jk1814"/>
<dbReference type="OrthoDB" id="9149460at2"/>
<dbReference type="eggNOG" id="COG3486">
    <property type="taxonomic scope" value="Bacteria"/>
</dbReference>
<dbReference type="EMBL" id="CR931997">
    <property type="protein sequence ID" value="CAI37991.1"/>
    <property type="molecule type" value="Genomic_DNA"/>
</dbReference>
<keyword evidence="10 16" id="KW-0503">Monooxygenase</keyword>
<evidence type="ECO:0000256" key="14">
    <source>
        <dbReference type="ARBA" id="ARBA00032738"/>
    </source>
</evidence>
<dbReference type="Gene3D" id="3.50.50.60">
    <property type="entry name" value="FAD/NAD(P)-binding domain"/>
    <property type="match status" value="1"/>
</dbReference>
<dbReference type="Pfam" id="PF13434">
    <property type="entry name" value="Lys_Orn_oxgnase"/>
    <property type="match status" value="1"/>
</dbReference>
<dbReference type="AlphaFoldDB" id="Q4JT66"/>
<evidence type="ECO:0000256" key="1">
    <source>
        <dbReference type="ARBA" id="ARBA00001974"/>
    </source>
</evidence>
<accession>Q4JT66</accession>
<name>Q4JT66_CORJK</name>
<dbReference type="InterPro" id="IPR036188">
    <property type="entry name" value="FAD/NAD-bd_sf"/>
</dbReference>
<dbReference type="SMR" id="Q4JT66"/>
<keyword evidence="9 16" id="KW-0560">Oxidoreductase</keyword>
<dbReference type="HOGENOM" id="CLU_052650_0_0_11"/>
<comment type="similarity">
    <text evidence="3">Belongs to the lysine N(6)-hydroxylase/L-ornithine N(5)-oxygenase family.</text>
</comment>
<sequence length="470" mass="50559">MKSLAIIGAGPKALAVQAKLHALRSLGVPTPEVTVLDPHGIGGNWKPCGGWTDGRQLLGTSPDKDLGFPYRTRIAGELNEAVDRSMLGLSWVRFLTESDRYASWIDRGHPNPPHYLWASYLEWAAQKMGMRVVPATVRLLDVTTESSATSPTGTATGTASQPCRWRLTAEDTRGAEFTLEADSVLVTGPGRSNGKISDVPGVLSVAEFWDLKARGSLPEVPRVVVVGTGESAASVLDQLIHLNIEEALAVSPLATMFSRGESQFENELYTDPRKWVTLSEAARRDFIRRTDRGVLSVRVQQVLDSDDRVAHRRGVVRRVELASSPDADFRLRVHIDDEVCGSYTELCDLVIDARGGRPLWFCDVMTPQVRLLLERALGNQSDAALSSVPAWEASIGADLAVEGLVPHLFVPALAGMRQGPGFANLSCLGELSDRVVAGLGVGDGLGDNAADVQAGMRAGVQAGVRAEVRS</sequence>